<feature type="signal peptide" evidence="10">
    <location>
        <begin position="1"/>
        <end position="22"/>
    </location>
</feature>
<accession>A0A401PLE1</accession>
<feature type="domain" description="Fibronectin type-III" evidence="11">
    <location>
        <begin position="660"/>
        <end position="752"/>
    </location>
</feature>
<dbReference type="InterPro" id="IPR013783">
    <property type="entry name" value="Ig-like_fold"/>
</dbReference>
<dbReference type="STRING" id="75743.A0A401PLE1"/>
<feature type="domain" description="Fibronectin type-III" evidence="11">
    <location>
        <begin position="1224"/>
        <end position="1313"/>
    </location>
</feature>
<evidence type="ECO:0000256" key="8">
    <source>
        <dbReference type="ARBA" id="ARBA00023157"/>
    </source>
</evidence>
<evidence type="ECO:0000256" key="9">
    <source>
        <dbReference type="ARBA" id="ARBA00023180"/>
    </source>
</evidence>
<name>A0A401PLE1_SCYTO</name>
<proteinExistence type="inferred from homology"/>
<dbReference type="InterPro" id="IPR050991">
    <property type="entry name" value="ECM_Regulatory_Proteins"/>
</dbReference>
<dbReference type="Gene3D" id="2.60.40.10">
    <property type="entry name" value="Immunoglobulins"/>
    <property type="match status" value="13"/>
</dbReference>
<dbReference type="InterPro" id="IPR003961">
    <property type="entry name" value="FN3_dom"/>
</dbReference>
<dbReference type="SUPFAM" id="SSF56496">
    <property type="entry name" value="Fibrinogen C-terminal domain-like"/>
    <property type="match status" value="1"/>
</dbReference>
<dbReference type="Pfam" id="PF00041">
    <property type="entry name" value="fn3"/>
    <property type="match status" value="11"/>
</dbReference>
<organism evidence="13 14">
    <name type="scientific">Scyliorhinus torazame</name>
    <name type="common">Cloudy catshark</name>
    <name type="synonym">Catulus torazame</name>
    <dbReference type="NCBI Taxonomy" id="75743"/>
    <lineage>
        <taxon>Eukaryota</taxon>
        <taxon>Metazoa</taxon>
        <taxon>Chordata</taxon>
        <taxon>Craniata</taxon>
        <taxon>Vertebrata</taxon>
        <taxon>Chondrichthyes</taxon>
        <taxon>Elasmobranchii</taxon>
        <taxon>Galeomorphii</taxon>
        <taxon>Galeoidea</taxon>
        <taxon>Carcharhiniformes</taxon>
        <taxon>Scyliorhinidae</taxon>
        <taxon>Scyliorhinus</taxon>
    </lineage>
</organism>
<dbReference type="Proteomes" id="UP000288216">
    <property type="component" value="Unassembled WGS sequence"/>
</dbReference>
<reference evidence="13 14" key="1">
    <citation type="journal article" date="2018" name="Nat. Ecol. Evol.">
        <title>Shark genomes provide insights into elasmobranch evolution and the origin of vertebrates.</title>
        <authorList>
            <person name="Hara Y"/>
            <person name="Yamaguchi K"/>
            <person name="Onimaru K"/>
            <person name="Kadota M"/>
            <person name="Koyanagi M"/>
            <person name="Keeley SD"/>
            <person name="Tatsumi K"/>
            <person name="Tanaka K"/>
            <person name="Motone F"/>
            <person name="Kageyama Y"/>
            <person name="Nozu R"/>
            <person name="Adachi N"/>
            <person name="Nishimura O"/>
            <person name="Nakagawa R"/>
            <person name="Tanegashima C"/>
            <person name="Kiyatake I"/>
            <person name="Matsumoto R"/>
            <person name="Murakumo K"/>
            <person name="Nishida K"/>
            <person name="Terakita A"/>
            <person name="Kuratani S"/>
            <person name="Sato K"/>
            <person name="Hyodo S Kuraku.S."/>
        </authorList>
    </citation>
    <scope>NUCLEOTIDE SEQUENCE [LARGE SCALE GENOMIC DNA]</scope>
</reference>
<dbReference type="InterPro" id="IPR036116">
    <property type="entry name" value="FN3_sf"/>
</dbReference>
<dbReference type="NCBIfam" id="NF040941">
    <property type="entry name" value="GGGWT_bact"/>
    <property type="match status" value="1"/>
</dbReference>
<evidence type="ECO:0000259" key="11">
    <source>
        <dbReference type="PROSITE" id="PS50853"/>
    </source>
</evidence>
<keyword evidence="8" id="KW-1015">Disulfide bond</keyword>
<feature type="chain" id="PRO_5019514373" description="Tenascin" evidence="10">
    <location>
        <begin position="23"/>
        <end position="2025"/>
    </location>
</feature>
<dbReference type="InterPro" id="IPR041161">
    <property type="entry name" value="EGF_Tenascin"/>
</dbReference>
<dbReference type="GO" id="GO:0030155">
    <property type="term" value="P:regulation of cell adhesion"/>
    <property type="evidence" value="ECO:0007669"/>
    <property type="project" value="TreeGrafter"/>
</dbReference>
<evidence type="ECO:0000259" key="12">
    <source>
        <dbReference type="PROSITE" id="PS51406"/>
    </source>
</evidence>
<dbReference type="FunFam" id="2.10.25.10:FF:000001">
    <property type="entry name" value="Tenascin C"/>
    <property type="match status" value="14"/>
</dbReference>
<dbReference type="CDD" id="cd00054">
    <property type="entry name" value="EGF_CA"/>
    <property type="match status" value="1"/>
</dbReference>
<evidence type="ECO:0000256" key="1">
    <source>
        <dbReference type="ARBA" id="ARBA00004498"/>
    </source>
</evidence>
<dbReference type="InterPro" id="IPR000742">
    <property type="entry name" value="EGF"/>
</dbReference>
<comment type="caution">
    <text evidence="13">The sequence shown here is derived from an EMBL/GenBank/DDBJ whole genome shotgun (WGS) entry which is preliminary data.</text>
</comment>
<dbReference type="Pfam" id="PF18720">
    <property type="entry name" value="EGF_Tenascin"/>
    <property type="match status" value="2"/>
</dbReference>
<gene>
    <name evidence="13" type="ORF">scyTo_0003000</name>
</gene>
<dbReference type="PROSITE" id="PS00022">
    <property type="entry name" value="EGF_1"/>
    <property type="match status" value="6"/>
</dbReference>
<dbReference type="OrthoDB" id="6130531at2759"/>
<protein>
    <recommendedName>
        <fullName evidence="15">Tenascin</fullName>
    </recommendedName>
</protein>
<evidence type="ECO:0000256" key="3">
    <source>
        <dbReference type="ARBA" id="ARBA00022525"/>
    </source>
</evidence>
<feature type="domain" description="Fibronectin type-III" evidence="11">
    <location>
        <begin position="1532"/>
        <end position="1620"/>
    </location>
</feature>
<keyword evidence="4" id="KW-0272">Extracellular matrix</keyword>
<dbReference type="PROSITE" id="PS50853">
    <property type="entry name" value="FN3"/>
    <property type="match status" value="9"/>
</dbReference>
<evidence type="ECO:0000256" key="5">
    <source>
        <dbReference type="ARBA" id="ARBA00022536"/>
    </source>
</evidence>
<dbReference type="EMBL" id="BFAA01000785">
    <property type="protein sequence ID" value="GCB73918.1"/>
    <property type="molecule type" value="Genomic_DNA"/>
</dbReference>
<dbReference type="Pfam" id="PF23106">
    <property type="entry name" value="EGF_Teneurin"/>
    <property type="match status" value="2"/>
</dbReference>
<evidence type="ECO:0000256" key="7">
    <source>
        <dbReference type="ARBA" id="ARBA00022737"/>
    </source>
</evidence>
<dbReference type="PROSITE" id="PS51406">
    <property type="entry name" value="FIBRINOGEN_C_2"/>
    <property type="match status" value="1"/>
</dbReference>
<feature type="domain" description="Fibronectin type-III" evidence="11">
    <location>
        <begin position="1352"/>
        <end position="1442"/>
    </location>
</feature>
<keyword evidence="14" id="KW-1185">Reference proteome</keyword>
<feature type="domain" description="Fibronectin type-III" evidence="11">
    <location>
        <begin position="1093"/>
        <end position="1183"/>
    </location>
</feature>
<feature type="domain" description="Fibrinogen C-terminal" evidence="12">
    <location>
        <begin position="1796"/>
        <end position="2011"/>
    </location>
</feature>
<sequence>MGLKWHILVCFVTAILVEQTHEGLIKKVIRQRRDIVQPKEENITLPVGTQPINFNHVYNINVPLGSLCSVDLESPDGIARPKADSSDEHIEHTVDGENQIVFTHRINIPRQACGCAAGPDIRDLLNRLEVLEGHVSSLRDQCANGGCCGNGAQQGTGRIDVKPFCGVHGNYSADTCGCLCNPGWKGTNCTEPDCPEQCNERGTCINGKCLCEEGFTGEDCGIEVSCPNDCSDQGRCINGVCRCFSGYTGEDCSQQLCRFDCGEYGICIDGICVCDEGHTGEDCRIKLCPNNCSGQGICINGQCVCDEGLTGEDCRDLACLNNCYNRGRCVDGECICDEGFTDQDCSEIICPHDCYDRGRCIDGVCYCDEGFTGEDCGELVCVNNCSNNGLCVNGQCVCNEGYAGEDCSEWACLNNCSDRGICVDGECICNEGFAGEDCGESTCPNNCNHRGHCDEGHCICDEGFTGEDCSQLLCPNDCNNSGRCVKGRCICNYGFTGDDCGEAACPNNCNNQGHCVSGQCICEEGYSGEDCSELICPNDCYDRGQCVNGQCICEEGFTGEDCGQLACLNDCNNRGRCVNGQCICDDGFTSEDCSELACPNNCNNRGQCVNGQCVCDPNYRGLDCAGLACPNNCNDRGSCIDGRCVCDEGYINEDCSAVSPPKNLKVTEVNPKTVDLEWENEVRVNEYLITYSPTTPGGLQLEMSVPGDQTSSTIHGLEPGVEYLINVYAILNNQRSIPISARVATNLPTPDGLRFKSIRETTVSVEWEPLDIMFDGWEINFKAPKEENGEISNSLKQPQVSFVQTGLAPGEEYEVSLHILKNNTRGPPTKQRLTTMIDAPSQVEINEVTDTTAHITWFKPSARIEEISLSYGIPGSEKVTVELPDTETAFSIAELQPDTEYEVSLVSKRGDMRSVPAVNTFTTDLDAPKNLRNELQTADSITLEWTNTKAAADSYKIKYSPLAGGEHKEITVQRSTQPTTRIKISDLQPGTEYGFGVSAIKGHRESAPATINIATDLDSPRDLKVVETTESTITLAWKRPLALIDHYYIIYISSIGERNEEIVAADAVSYILTGLNPAAEYTIILIAQRGLEALRGLKFSEVTPTSTSVAWEAPLAPIDMFVVNYNPKTHGETQQVIVKGDQTTVALTDLKPATEYVVTLMALRGTARTEPLVGSVTTAMLEPAFTDTVEEASTPLPSGRITVPVVSLQLEASVPEFSGTGDGEISNLTVSDVTADAVRLSWMAEIGSYDHFVIKYRSGLGAEDETEISVAGDDLAAEIRGLMPSTPYEITLYGIAGGQRSEPLNIIATTGDQHTTDVTGLVAGTNYEIELYGIIQGRLSQPLKDIAKTESDLENLLVSEVTSGSFRLSWTADELFESFVIDIKDSDGLFEQLTYTVPGDQYSIDIPHLRAATAYEVSVYGIIHGQQTRPLYTEAQTEAEPEVDNLAVSNVTSDGFTLSWTTDENDFNYFNIKIRDSGKESAPLDYTVSGDLRTAGITGLPDGTEYDISLVGIAEGRHSQPINTIAVTGLGAPKGIQFTDITDTTLTVRWDLPRTYITSFKIIYVPTDGGASNTETVDGSKTRITLRKLIPATKYEIKVISVKGFEESEPISGTVDTALDSPSELGVAKVTDSEALLVWKPPIASIDEYIITYSAEGDSPITKQVSGDLTQFELNALLPGTLYTVWIHAVKGSLESSASSTTFTTAIDPPRDLRVGEITTSDALVSWKPPQAQIDGYILTVEFEDGRGQKVEYFGAADISYNMGQLTPSMKYNVRLQAYRGSERSNVIETIFTTAGSLYPFPKDCSQTLLNGEANSGIHTIFVNGNRSQPLRVYCDMTTDGGGWMVFQRRENGKVDFFRNWKNYSNGFGNPADEFWLGLENLHKITSQGHYQLRVDFRDEGDSAYAVYDRFLVADSKSRYKLHIGGYSGTAGDSLTYHNGRPFSTKDRDNDVAVTNCALSYKGAWWYKNCHRVNLNGRYGSLSHSQGINWYHWKGHEHSIEFVEMKLRPHNVRDAQRKKRAQQQH</sequence>
<dbReference type="CDD" id="cd00087">
    <property type="entry name" value="FReD"/>
    <property type="match status" value="1"/>
</dbReference>
<evidence type="ECO:0000313" key="14">
    <source>
        <dbReference type="Proteomes" id="UP000288216"/>
    </source>
</evidence>
<comment type="similarity">
    <text evidence="2">Belongs to the tenascin family.</text>
</comment>
<dbReference type="PANTHER" id="PTHR46708">
    <property type="entry name" value="TENASCIN"/>
    <property type="match status" value="1"/>
</dbReference>
<keyword evidence="7" id="KW-0677">Repeat</keyword>
<dbReference type="GO" id="GO:0005615">
    <property type="term" value="C:extracellular space"/>
    <property type="evidence" value="ECO:0007669"/>
    <property type="project" value="TreeGrafter"/>
</dbReference>
<dbReference type="Gene3D" id="2.10.25.10">
    <property type="entry name" value="Laminin"/>
    <property type="match status" value="15"/>
</dbReference>
<evidence type="ECO:0000313" key="13">
    <source>
        <dbReference type="EMBL" id="GCB73918.1"/>
    </source>
</evidence>
<dbReference type="CDD" id="cd00063">
    <property type="entry name" value="FN3"/>
    <property type="match status" value="12"/>
</dbReference>
<keyword evidence="3" id="KW-0964">Secreted</keyword>
<keyword evidence="9" id="KW-0325">Glycoprotein</keyword>
<evidence type="ECO:0000256" key="10">
    <source>
        <dbReference type="SAM" id="SignalP"/>
    </source>
</evidence>
<dbReference type="SMART" id="SM00060">
    <property type="entry name" value="FN3"/>
    <property type="match status" value="12"/>
</dbReference>
<dbReference type="SMART" id="SM00186">
    <property type="entry name" value="FBG"/>
    <property type="match status" value="1"/>
</dbReference>
<comment type="subcellular location">
    <subcellularLocation>
        <location evidence="1">Secreted</location>
        <location evidence="1">Extracellular space</location>
        <location evidence="1">Extracellular matrix</location>
    </subcellularLocation>
</comment>
<dbReference type="GO" id="GO:0031175">
    <property type="term" value="P:neuron projection development"/>
    <property type="evidence" value="ECO:0007669"/>
    <property type="project" value="TreeGrafter"/>
</dbReference>
<evidence type="ECO:0000256" key="2">
    <source>
        <dbReference type="ARBA" id="ARBA00008673"/>
    </source>
</evidence>
<dbReference type="InterPro" id="IPR036056">
    <property type="entry name" value="Fibrinogen-like_C"/>
</dbReference>
<dbReference type="FunFam" id="2.60.40.10:FF:000099">
    <property type="entry name" value="Fibronectin 1"/>
    <property type="match status" value="3"/>
</dbReference>
<feature type="domain" description="Fibronectin type-III" evidence="11">
    <location>
        <begin position="1711"/>
        <end position="1797"/>
    </location>
</feature>
<feature type="domain" description="Fibronectin type-III" evidence="11">
    <location>
        <begin position="927"/>
        <end position="1020"/>
    </location>
</feature>
<evidence type="ECO:0000256" key="6">
    <source>
        <dbReference type="ARBA" id="ARBA00022729"/>
    </source>
</evidence>
<dbReference type="InterPro" id="IPR014716">
    <property type="entry name" value="Fibrinogen_a/b/g_C_1"/>
</dbReference>
<dbReference type="Pfam" id="PF25024">
    <property type="entry name" value="EGF_TEN"/>
    <property type="match status" value="2"/>
</dbReference>
<dbReference type="PROSITE" id="PS01186">
    <property type="entry name" value="EGF_2"/>
    <property type="match status" value="6"/>
</dbReference>
<dbReference type="SUPFAM" id="SSF49265">
    <property type="entry name" value="Fibronectin type III"/>
    <property type="match status" value="10"/>
</dbReference>
<dbReference type="OMA" id="RCANDCN"/>
<keyword evidence="6 10" id="KW-0732">Signal</keyword>
<feature type="domain" description="Fibronectin type-III" evidence="11">
    <location>
        <begin position="1621"/>
        <end position="1710"/>
    </location>
</feature>
<dbReference type="SMART" id="SM00181">
    <property type="entry name" value="EGF"/>
    <property type="match status" value="15"/>
</dbReference>
<dbReference type="Gene3D" id="3.90.215.10">
    <property type="entry name" value="Gamma Fibrinogen, chain A, domain 1"/>
    <property type="match status" value="1"/>
</dbReference>
<dbReference type="FunFam" id="3.90.215.10:FF:000001">
    <property type="entry name" value="Tenascin isoform 1"/>
    <property type="match status" value="1"/>
</dbReference>
<dbReference type="Gene3D" id="2.20.25.10">
    <property type="match status" value="1"/>
</dbReference>
<keyword evidence="5" id="KW-0245">EGF-like domain</keyword>
<evidence type="ECO:0000256" key="4">
    <source>
        <dbReference type="ARBA" id="ARBA00022530"/>
    </source>
</evidence>
<dbReference type="InterPro" id="IPR002181">
    <property type="entry name" value="Fibrinogen_a/b/g_C_dom"/>
</dbReference>
<evidence type="ECO:0008006" key="15">
    <source>
        <dbReference type="Google" id="ProtNLM"/>
    </source>
</evidence>
<feature type="domain" description="Fibronectin type-III" evidence="11">
    <location>
        <begin position="839"/>
        <end position="926"/>
    </location>
</feature>
<dbReference type="Pfam" id="PF00147">
    <property type="entry name" value="Fibrinogen_C"/>
    <property type="match status" value="1"/>
</dbReference>
<dbReference type="PANTHER" id="PTHR46708:SF1">
    <property type="entry name" value="TENASCIN"/>
    <property type="match status" value="1"/>
</dbReference>